<comment type="caution">
    <text evidence="1">The sequence shown here is derived from an EMBL/GenBank/DDBJ whole genome shotgun (WGS) entry which is preliminary data.</text>
</comment>
<protein>
    <submittedName>
        <fullName evidence="1">Uncharacterized protein</fullName>
    </submittedName>
</protein>
<dbReference type="Proteomes" id="UP000663855">
    <property type="component" value="Unassembled WGS sequence"/>
</dbReference>
<dbReference type="EMBL" id="CAJOBH010000381">
    <property type="protein sequence ID" value="CAF3787276.1"/>
    <property type="molecule type" value="Genomic_DNA"/>
</dbReference>
<evidence type="ECO:0000313" key="2">
    <source>
        <dbReference type="EMBL" id="CAF3787276.1"/>
    </source>
</evidence>
<organism evidence="1 3">
    <name type="scientific">Rotaria magnacalcarata</name>
    <dbReference type="NCBI Taxonomy" id="392030"/>
    <lineage>
        <taxon>Eukaryota</taxon>
        <taxon>Metazoa</taxon>
        <taxon>Spiralia</taxon>
        <taxon>Gnathifera</taxon>
        <taxon>Rotifera</taxon>
        <taxon>Eurotatoria</taxon>
        <taxon>Bdelloidea</taxon>
        <taxon>Philodinida</taxon>
        <taxon>Philodinidae</taxon>
        <taxon>Rotaria</taxon>
    </lineage>
</organism>
<accession>A0A814P8T4</accession>
<dbReference type="Proteomes" id="UP000681967">
    <property type="component" value="Unassembled WGS sequence"/>
</dbReference>
<name>A0A814P8T4_9BILA</name>
<proteinExistence type="predicted"/>
<dbReference type="EMBL" id="CAJNOV010002495">
    <property type="protein sequence ID" value="CAF1104448.1"/>
    <property type="molecule type" value="Genomic_DNA"/>
</dbReference>
<evidence type="ECO:0000313" key="3">
    <source>
        <dbReference type="Proteomes" id="UP000663855"/>
    </source>
</evidence>
<evidence type="ECO:0000313" key="1">
    <source>
        <dbReference type="EMBL" id="CAF1104448.1"/>
    </source>
</evidence>
<reference evidence="1" key="1">
    <citation type="submission" date="2021-02" db="EMBL/GenBank/DDBJ databases">
        <authorList>
            <person name="Nowell W R."/>
        </authorList>
    </citation>
    <scope>NUCLEOTIDE SEQUENCE</scope>
</reference>
<sequence length="686" mass="76200">MATGRNIVGSDVFDQNLEHVALLSNELLPSEYFTGGLAEFCHHAAYHCDIHSISMPIILLNVAATSTKKSGIWRSNTERFPLNLYSLLVGNSSFRKSKLLRLISHGLHVIIKSLPHKFQSSSDNLNNNFPVYNDATGAGIIASVNGCTRVLISEEADVLLPSIGAVLPSPFINKDVPAVKSEARVEMMKMFDGDFHMRKLKGGICKIDSFKHSFIGASSGGIIVTALQRKASGSQVGLFENLELFYDNDSDRRMVDFGNQHIALAYKQTDRYLMAKIGKTVQLTHRLVGLIQVLEWSWKIAAEYLRIYGCFTSSISEDFISSVRQIFKDLYGEYNDDKRGFMISMVSVEHGINISQALLEQYKIIMRLPDDPVRGATSNNNNLQSKTTENFSMNIKLEKSKLKFSEHVRGILLFKSVMFTSTTLYKSCSVFRHHSENVNSVLQELAKRGLIIEFKNGVVSATKKATVYVKWFPNINDTVECQRFEQLLGEFNDDQLSSTSVVSCTTTVSLSPHKAAPQAAVLNYLKSSRYARLNLDFTGHTIVLENSLDDDAVDEDSNCSSVLLEGSIKANELPVAEIFCGYDKNIINSTNSSSADDKVTHEEPMIMSNSIANSSTTIQESVHITDNSHCSPVDFLSEQILTHVVQASDGGSCSSKRKSSERVQELNDDDVPLRIRIRSVRDGIGH</sequence>
<gene>
    <name evidence="2" type="ORF">BYL167_LOCUS2247</name>
    <name evidence="1" type="ORF">CJN711_LOCUS7313</name>
</gene>
<dbReference type="AlphaFoldDB" id="A0A814P8T4"/>